<feature type="region of interest" description="Disordered" evidence="1">
    <location>
        <begin position="89"/>
        <end position="115"/>
    </location>
</feature>
<feature type="compositionally biased region" description="Basic and acidic residues" evidence="1">
    <location>
        <begin position="363"/>
        <end position="379"/>
    </location>
</feature>
<feature type="region of interest" description="Disordered" evidence="1">
    <location>
        <begin position="139"/>
        <end position="438"/>
    </location>
</feature>
<feature type="compositionally biased region" description="Low complexity" evidence="1">
    <location>
        <begin position="195"/>
        <end position="220"/>
    </location>
</feature>
<sequence>MSPTISPAGVSRNGEPASAPHVRIPKLTYKNRSEPSSSGQVQSTPAVSALAVRKSTAGSNLDDEITTVPTKTSPMRTATCEIDWAVQPVAQKKPLPDMKSTQDATEKRTKKKSSSFFNFLAVKEPTSGALDQYAQLQKKQAEEKGTKFMAGVPSQKLPAEVPRVNTKWNGLPQSAKADTKRPGTASMTALHGGRRNSSATTNSSSKMSRISQRSATSSSIDFDYGPPPSSESLSIKSNPRHDSGTGVYEPVRSSQTHDHFSPVRGPLAHLSGALPPIEYSQPTAAHAAPMKPTIPANESRDLKSKRSRLGARRDEAKASSKNMKEIAPWAEPPESPNPSWPPHLGDSGADDLDFITASPLDPTPDRSIADQIAEAERRAASHSMALRRPPSSNAQALSHLEPTGHEENAHGKTAKVPKHKKGKISSRFFRERVDRGFS</sequence>
<evidence type="ECO:0000313" key="2">
    <source>
        <dbReference type="EMBL" id="KAH7064539.1"/>
    </source>
</evidence>
<feature type="compositionally biased region" description="Basic and acidic residues" evidence="1">
    <location>
        <begin position="428"/>
        <end position="438"/>
    </location>
</feature>
<accession>A0ABQ8GTE2</accession>
<protein>
    <submittedName>
        <fullName evidence="2">Uncharacterized protein</fullName>
    </submittedName>
</protein>
<gene>
    <name evidence="2" type="ORF">B0J12DRAFT_1446</name>
</gene>
<feature type="region of interest" description="Disordered" evidence="1">
    <location>
        <begin position="1"/>
        <end position="74"/>
    </location>
</feature>
<organism evidence="2 3">
    <name type="scientific">Macrophomina phaseolina</name>
    <dbReference type="NCBI Taxonomy" id="35725"/>
    <lineage>
        <taxon>Eukaryota</taxon>
        <taxon>Fungi</taxon>
        <taxon>Dikarya</taxon>
        <taxon>Ascomycota</taxon>
        <taxon>Pezizomycotina</taxon>
        <taxon>Dothideomycetes</taxon>
        <taxon>Dothideomycetes incertae sedis</taxon>
        <taxon>Botryosphaeriales</taxon>
        <taxon>Botryosphaeriaceae</taxon>
        <taxon>Macrophomina</taxon>
    </lineage>
</organism>
<keyword evidence="3" id="KW-1185">Reference proteome</keyword>
<name>A0ABQ8GTE2_9PEZI</name>
<feature type="compositionally biased region" description="Basic residues" evidence="1">
    <location>
        <begin position="412"/>
        <end position="424"/>
    </location>
</feature>
<feature type="compositionally biased region" description="Basic and acidic residues" evidence="1">
    <location>
        <begin position="311"/>
        <end position="324"/>
    </location>
</feature>
<dbReference type="EMBL" id="JAGTJR010000001">
    <property type="protein sequence ID" value="KAH7064539.1"/>
    <property type="molecule type" value="Genomic_DNA"/>
</dbReference>
<proteinExistence type="predicted"/>
<feature type="compositionally biased region" description="Pro residues" evidence="1">
    <location>
        <begin position="330"/>
        <end position="341"/>
    </location>
</feature>
<feature type="compositionally biased region" description="Polar residues" evidence="1">
    <location>
        <begin position="34"/>
        <end position="46"/>
    </location>
</feature>
<evidence type="ECO:0000313" key="3">
    <source>
        <dbReference type="Proteomes" id="UP000774617"/>
    </source>
</evidence>
<dbReference type="Proteomes" id="UP000774617">
    <property type="component" value="Unassembled WGS sequence"/>
</dbReference>
<reference evidence="2 3" key="1">
    <citation type="journal article" date="2021" name="Nat. Commun.">
        <title>Genetic determinants of endophytism in the Arabidopsis root mycobiome.</title>
        <authorList>
            <person name="Mesny F."/>
            <person name="Miyauchi S."/>
            <person name="Thiergart T."/>
            <person name="Pickel B."/>
            <person name="Atanasova L."/>
            <person name="Karlsson M."/>
            <person name="Huettel B."/>
            <person name="Barry K.W."/>
            <person name="Haridas S."/>
            <person name="Chen C."/>
            <person name="Bauer D."/>
            <person name="Andreopoulos W."/>
            <person name="Pangilinan J."/>
            <person name="LaButti K."/>
            <person name="Riley R."/>
            <person name="Lipzen A."/>
            <person name="Clum A."/>
            <person name="Drula E."/>
            <person name="Henrissat B."/>
            <person name="Kohler A."/>
            <person name="Grigoriev I.V."/>
            <person name="Martin F.M."/>
            <person name="Hacquard S."/>
        </authorList>
    </citation>
    <scope>NUCLEOTIDE SEQUENCE [LARGE SCALE GENOMIC DNA]</scope>
    <source>
        <strain evidence="2 3">MPI-SDFR-AT-0080</strain>
    </source>
</reference>
<evidence type="ECO:0000256" key="1">
    <source>
        <dbReference type="SAM" id="MobiDB-lite"/>
    </source>
</evidence>
<comment type="caution">
    <text evidence="2">The sequence shown here is derived from an EMBL/GenBank/DDBJ whole genome shotgun (WGS) entry which is preliminary data.</text>
</comment>